<dbReference type="Proteomes" id="UP000255167">
    <property type="component" value="Unassembled WGS sequence"/>
</dbReference>
<sequence length="58" mass="6200">MALIWVEPATCAATHRPNSRIGSTSTPSIASRLLPSAVNGLPVSRPEMAKKKRAMANR</sequence>
<accession>A0A378FQP5</accession>
<evidence type="ECO:0000313" key="1">
    <source>
        <dbReference type="EMBL" id="STW46323.1"/>
    </source>
</evidence>
<protein>
    <submittedName>
        <fullName evidence="1">Uncharacterized protein</fullName>
    </submittedName>
</protein>
<name>A0A378FQP5_KLEPN</name>
<dbReference type="EMBL" id="UGNC01000005">
    <property type="protein sequence ID" value="STW46323.1"/>
    <property type="molecule type" value="Genomic_DNA"/>
</dbReference>
<proteinExistence type="predicted"/>
<organism evidence="1 2">
    <name type="scientific">Klebsiella pneumoniae</name>
    <dbReference type="NCBI Taxonomy" id="573"/>
    <lineage>
        <taxon>Bacteria</taxon>
        <taxon>Pseudomonadati</taxon>
        <taxon>Pseudomonadota</taxon>
        <taxon>Gammaproteobacteria</taxon>
        <taxon>Enterobacterales</taxon>
        <taxon>Enterobacteriaceae</taxon>
        <taxon>Klebsiella/Raoultella group</taxon>
        <taxon>Klebsiella</taxon>
        <taxon>Klebsiella pneumoniae complex</taxon>
    </lineage>
</organism>
<dbReference type="AlphaFoldDB" id="A0A378FQP5"/>
<gene>
    <name evidence="1" type="ORF">NCTC9617_02834</name>
</gene>
<evidence type="ECO:0000313" key="2">
    <source>
        <dbReference type="Proteomes" id="UP000255167"/>
    </source>
</evidence>
<reference evidence="1 2" key="1">
    <citation type="submission" date="2018-06" db="EMBL/GenBank/DDBJ databases">
        <authorList>
            <consortium name="Pathogen Informatics"/>
            <person name="Doyle S."/>
        </authorList>
    </citation>
    <scope>NUCLEOTIDE SEQUENCE [LARGE SCALE GENOMIC DNA]</scope>
    <source>
        <strain evidence="1 2">NCTC9617</strain>
    </source>
</reference>